<protein>
    <recommendedName>
        <fullName evidence="6">Ankyrin repeat protein</fullName>
    </recommendedName>
</protein>
<dbReference type="AlphaFoldDB" id="A0AAD6G3T4"/>
<evidence type="ECO:0000256" key="2">
    <source>
        <dbReference type="ARBA" id="ARBA00023043"/>
    </source>
</evidence>
<dbReference type="PROSITE" id="PS50088">
    <property type="entry name" value="ANK_REPEAT"/>
    <property type="match status" value="2"/>
</dbReference>
<dbReference type="SUPFAM" id="SSF48403">
    <property type="entry name" value="Ankyrin repeat"/>
    <property type="match status" value="1"/>
</dbReference>
<dbReference type="Proteomes" id="UP001213681">
    <property type="component" value="Unassembled WGS sequence"/>
</dbReference>
<evidence type="ECO:0000313" key="5">
    <source>
        <dbReference type="Proteomes" id="UP001213681"/>
    </source>
</evidence>
<reference evidence="4" key="1">
    <citation type="submission" date="2022-12" db="EMBL/GenBank/DDBJ databases">
        <authorList>
            <person name="Petersen C."/>
        </authorList>
    </citation>
    <scope>NUCLEOTIDE SEQUENCE</scope>
    <source>
        <strain evidence="4">IBT 16125</strain>
    </source>
</reference>
<gene>
    <name evidence="4" type="ORF">N7458_004853</name>
</gene>
<keyword evidence="1" id="KW-0677">Repeat</keyword>
<dbReference type="PANTHER" id="PTHR24171">
    <property type="entry name" value="ANKYRIN REPEAT DOMAIN-CONTAINING PROTEIN 39-RELATED"/>
    <property type="match status" value="1"/>
</dbReference>
<dbReference type="RefSeq" id="XP_056766853.1">
    <property type="nucleotide sequence ID" value="XM_056908235.1"/>
</dbReference>
<reference evidence="4" key="2">
    <citation type="journal article" date="2023" name="IMA Fungus">
        <title>Comparative genomic study of the Penicillium genus elucidates a diverse pangenome and 15 lateral gene transfer events.</title>
        <authorList>
            <person name="Petersen C."/>
            <person name="Sorensen T."/>
            <person name="Nielsen M.R."/>
            <person name="Sondergaard T.E."/>
            <person name="Sorensen J.L."/>
            <person name="Fitzpatrick D.A."/>
            <person name="Frisvad J.C."/>
            <person name="Nielsen K.L."/>
        </authorList>
    </citation>
    <scope>NUCLEOTIDE SEQUENCE</scope>
    <source>
        <strain evidence="4">IBT 16125</strain>
    </source>
</reference>
<dbReference type="SMART" id="SM00248">
    <property type="entry name" value="ANK"/>
    <property type="match status" value="2"/>
</dbReference>
<dbReference type="Pfam" id="PF12796">
    <property type="entry name" value="Ank_2"/>
    <property type="match status" value="1"/>
</dbReference>
<evidence type="ECO:0008006" key="6">
    <source>
        <dbReference type="Google" id="ProtNLM"/>
    </source>
</evidence>
<dbReference type="InterPro" id="IPR002110">
    <property type="entry name" value="Ankyrin_rpt"/>
</dbReference>
<organism evidence="4 5">
    <name type="scientific">Penicillium daleae</name>
    <dbReference type="NCBI Taxonomy" id="63821"/>
    <lineage>
        <taxon>Eukaryota</taxon>
        <taxon>Fungi</taxon>
        <taxon>Dikarya</taxon>
        <taxon>Ascomycota</taxon>
        <taxon>Pezizomycotina</taxon>
        <taxon>Eurotiomycetes</taxon>
        <taxon>Eurotiomycetidae</taxon>
        <taxon>Eurotiales</taxon>
        <taxon>Aspergillaceae</taxon>
        <taxon>Penicillium</taxon>
    </lineage>
</organism>
<dbReference type="PROSITE" id="PS50297">
    <property type="entry name" value="ANK_REP_REGION"/>
    <property type="match status" value="1"/>
</dbReference>
<keyword evidence="5" id="KW-1185">Reference proteome</keyword>
<sequence>MTTLHVAVLRQDMEIVETIDIVLQDKEKSQKMIYIDQLDELGNTALSYAISTASTSIVHTLVRARAEVNRRDRLGFTPLMDACYRGDERVISCLIDYGADVAMRNNCDVSALECIMMGESERKVEILRRLASFANRPQLNKSLSYAFNSSKEFCLILVQCGADPEHVGLLNKESKKPTDVIERRVRSQDEKEPVGVPVAWYNSNPMKNHQRRIYQIGQSGHYEIGKAKEWGLSELENLPEVSGSKETILDIPLKSSVAQYQYNFNNIEKVVAVVAPYSKSSSHGSQCRGPLTRPTYVLVKWKDILPEHLQHCSIMADCESFILKSKFLCAVPKRNRAAWRDWIEDFCCQNENG</sequence>
<dbReference type="Gene3D" id="1.25.40.20">
    <property type="entry name" value="Ankyrin repeat-containing domain"/>
    <property type="match status" value="1"/>
</dbReference>
<evidence type="ECO:0000313" key="4">
    <source>
        <dbReference type="EMBL" id="KAJ5453897.1"/>
    </source>
</evidence>
<dbReference type="GeneID" id="81598478"/>
<evidence type="ECO:0000256" key="3">
    <source>
        <dbReference type="PROSITE-ProRule" id="PRU00023"/>
    </source>
</evidence>
<dbReference type="EMBL" id="JAPVEA010000005">
    <property type="protein sequence ID" value="KAJ5453897.1"/>
    <property type="molecule type" value="Genomic_DNA"/>
</dbReference>
<accession>A0AAD6G3T4</accession>
<evidence type="ECO:0000256" key="1">
    <source>
        <dbReference type="ARBA" id="ARBA00022737"/>
    </source>
</evidence>
<feature type="repeat" description="ANK" evidence="3">
    <location>
        <begin position="74"/>
        <end position="106"/>
    </location>
</feature>
<proteinExistence type="predicted"/>
<keyword evidence="2 3" id="KW-0040">ANK repeat</keyword>
<feature type="repeat" description="ANK" evidence="3">
    <location>
        <begin position="41"/>
        <end position="73"/>
    </location>
</feature>
<dbReference type="InterPro" id="IPR036770">
    <property type="entry name" value="Ankyrin_rpt-contain_sf"/>
</dbReference>
<comment type="caution">
    <text evidence="4">The sequence shown here is derived from an EMBL/GenBank/DDBJ whole genome shotgun (WGS) entry which is preliminary data.</text>
</comment>
<name>A0AAD6G3T4_9EURO</name>